<comment type="caution">
    <text evidence="6">The sequence shown here is derived from an EMBL/GenBank/DDBJ whole genome shotgun (WGS) entry which is preliminary data.</text>
</comment>
<organism evidence="6 7">
    <name type="scientific">Mycolicibacterium wolinskyi</name>
    <dbReference type="NCBI Taxonomy" id="59750"/>
    <lineage>
        <taxon>Bacteria</taxon>
        <taxon>Bacillati</taxon>
        <taxon>Actinomycetota</taxon>
        <taxon>Actinomycetes</taxon>
        <taxon>Mycobacteriales</taxon>
        <taxon>Mycobacteriaceae</taxon>
        <taxon>Mycolicibacterium</taxon>
    </lineage>
</organism>
<keyword evidence="4" id="KW-0503">Monooxygenase</keyword>
<feature type="domain" description="Luciferase-like" evidence="5">
    <location>
        <begin position="1"/>
        <end position="212"/>
    </location>
</feature>
<dbReference type="PANTHER" id="PTHR42847:SF4">
    <property type="entry name" value="ALKANESULFONATE MONOOXYGENASE-RELATED"/>
    <property type="match status" value="1"/>
</dbReference>
<proteinExistence type="predicted"/>
<evidence type="ECO:0000313" key="6">
    <source>
        <dbReference type="EMBL" id="ORX15450.1"/>
    </source>
</evidence>
<dbReference type="InterPro" id="IPR019921">
    <property type="entry name" value="Lucif-like_OxRdtase_Rv2161c"/>
</dbReference>
<evidence type="ECO:0000313" key="7">
    <source>
        <dbReference type="Proteomes" id="UP000193964"/>
    </source>
</evidence>
<accession>A0A1X2FAG8</accession>
<evidence type="ECO:0000256" key="1">
    <source>
        <dbReference type="ARBA" id="ARBA00022630"/>
    </source>
</evidence>
<keyword evidence="2" id="KW-0288">FMN</keyword>
<dbReference type="Gene3D" id="3.20.20.30">
    <property type="entry name" value="Luciferase-like domain"/>
    <property type="match status" value="1"/>
</dbReference>
<keyword evidence="3" id="KW-0560">Oxidoreductase</keyword>
<sequence length="289" mass="30942">MRIGLSTPIVVQVPGVASHWEATGTHDDLVEIARTADRVGLEFLTCSEHVAVPSAEASRRGAVYWDPLSTLGFLAANTRRIRLATAVVVLPYHHPLEIAKRYGTLDRISGGRLVLGVGIGSLTEEFDLLDVRWEQRGERADDAITALRASLGVAEPKYAGPFYEYSKMTVQPHAVQPHVPLWVGGRTMASLNRAIRLADGWMPFGLGEAAIRGVLGAVELPHGFEVVLGTGRAVDPSADPAGTRERLSELAAAGATAVSCCVAASSAEDYCRQLERLAEIAAEGVIDER</sequence>
<dbReference type="Proteomes" id="UP000193964">
    <property type="component" value="Unassembled WGS sequence"/>
</dbReference>
<dbReference type="InterPro" id="IPR050172">
    <property type="entry name" value="SsuD_RutA_monooxygenase"/>
</dbReference>
<dbReference type="Pfam" id="PF00296">
    <property type="entry name" value="Bac_luciferase"/>
    <property type="match status" value="1"/>
</dbReference>
<name>A0A1X2FAG8_9MYCO</name>
<dbReference type="GO" id="GO:0046306">
    <property type="term" value="P:alkanesulfonate catabolic process"/>
    <property type="evidence" value="ECO:0007669"/>
    <property type="project" value="TreeGrafter"/>
</dbReference>
<evidence type="ECO:0000256" key="3">
    <source>
        <dbReference type="ARBA" id="ARBA00023002"/>
    </source>
</evidence>
<dbReference type="EMBL" id="LQQA01000013">
    <property type="protein sequence ID" value="ORX15450.1"/>
    <property type="molecule type" value="Genomic_DNA"/>
</dbReference>
<dbReference type="AlphaFoldDB" id="A0A1X2FAG8"/>
<dbReference type="NCBIfam" id="TIGR03619">
    <property type="entry name" value="F420_Rv2161c"/>
    <property type="match status" value="1"/>
</dbReference>
<evidence type="ECO:0000259" key="5">
    <source>
        <dbReference type="Pfam" id="PF00296"/>
    </source>
</evidence>
<evidence type="ECO:0000256" key="2">
    <source>
        <dbReference type="ARBA" id="ARBA00022643"/>
    </source>
</evidence>
<dbReference type="InterPro" id="IPR011251">
    <property type="entry name" value="Luciferase-like_dom"/>
</dbReference>
<protein>
    <submittedName>
        <fullName evidence="6">LLM class F420-dependent oxidoreductase</fullName>
    </submittedName>
</protein>
<gene>
    <name evidence="6" type="ORF">AWC31_22970</name>
</gene>
<reference evidence="6 7" key="1">
    <citation type="submission" date="2016-01" db="EMBL/GenBank/DDBJ databases">
        <title>The new phylogeny of the genus Mycobacterium.</title>
        <authorList>
            <person name="Tarcisio F."/>
            <person name="Conor M."/>
            <person name="Antonella G."/>
            <person name="Elisabetta G."/>
            <person name="Giulia F.S."/>
            <person name="Sara T."/>
            <person name="Anna F."/>
            <person name="Clotilde B."/>
            <person name="Roberto B."/>
            <person name="Veronica D.S."/>
            <person name="Fabio R."/>
            <person name="Monica P."/>
            <person name="Olivier J."/>
            <person name="Enrico T."/>
            <person name="Nicola S."/>
        </authorList>
    </citation>
    <scope>NUCLEOTIDE SEQUENCE [LARGE SCALE GENOMIC DNA]</scope>
    <source>
        <strain evidence="6 7">ATCC 700010</strain>
    </source>
</reference>
<keyword evidence="1" id="KW-0285">Flavoprotein</keyword>
<evidence type="ECO:0000256" key="4">
    <source>
        <dbReference type="ARBA" id="ARBA00023033"/>
    </source>
</evidence>
<dbReference type="InterPro" id="IPR036661">
    <property type="entry name" value="Luciferase-like_sf"/>
</dbReference>
<dbReference type="RefSeq" id="WP_085144587.1">
    <property type="nucleotide sequence ID" value="NZ_JACKUA010000019.1"/>
</dbReference>
<dbReference type="PANTHER" id="PTHR42847">
    <property type="entry name" value="ALKANESULFONATE MONOOXYGENASE"/>
    <property type="match status" value="1"/>
</dbReference>
<dbReference type="SUPFAM" id="SSF51679">
    <property type="entry name" value="Bacterial luciferase-like"/>
    <property type="match status" value="1"/>
</dbReference>
<dbReference type="GO" id="GO:0008726">
    <property type="term" value="F:alkanesulfonate monooxygenase activity"/>
    <property type="evidence" value="ECO:0007669"/>
    <property type="project" value="TreeGrafter"/>
</dbReference>